<feature type="repeat" description="ANK" evidence="8">
    <location>
        <begin position="1845"/>
        <end position="1877"/>
    </location>
</feature>
<keyword evidence="7" id="KW-1053">Target membrane</keyword>
<feature type="repeat" description="ANK" evidence="8">
    <location>
        <begin position="1812"/>
        <end position="1844"/>
    </location>
</feature>
<keyword evidence="7" id="KW-0472">Membrane</keyword>
<dbReference type="SMART" id="SM00248">
    <property type="entry name" value="ANK"/>
    <property type="match status" value="36"/>
</dbReference>
<feature type="repeat" description="ANK" evidence="8">
    <location>
        <begin position="1180"/>
        <end position="1212"/>
    </location>
</feature>
<keyword evidence="5" id="KW-0528">Neurotoxin</keyword>
<gene>
    <name evidence="9" type="ORF">LAZ67_20000861</name>
</gene>
<evidence type="ECO:0000256" key="5">
    <source>
        <dbReference type="ARBA" id="ARBA00023028"/>
    </source>
</evidence>
<dbReference type="Pfam" id="PF13374">
    <property type="entry name" value="TPR_10"/>
    <property type="match status" value="1"/>
</dbReference>
<feature type="repeat" description="ANK" evidence="8">
    <location>
        <begin position="1664"/>
        <end position="1692"/>
    </location>
</feature>
<keyword evidence="3" id="KW-1052">Target cell membrane</keyword>
<reference evidence="9 10" key="1">
    <citation type="submission" date="2022-01" db="EMBL/GenBank/DDBJ databases">
        <title>A chromosomal length assembly of Cordylochernes scorpioides.</title>
        <authorList>
            <person name="Zeh D."/>
            <person name="Zeh J."/>
        </authorList>
    </citation>
    <scope>NUCLEOTIDE SEQUENCE [LARGE SCALE GENOMIC DNA]</scope>
    <source>
        <strain evidence="9">IN4F17</strain>
        <tissue evidence="9">Whole Body</tissue>
    </source>
</reference>
<comment type="subcellular location">
    <subcellularLocation>
        <location evidence="1">Target cell membrane</location>
    </subcellularLocation>
</comment>
<evidence type="ECO:0000256" key="6">
    <source>
        <dbReference type="ARBA" id="ARBA00023043"/>
    </source>
</evidence>
<keyword evidence="2" id="KW-0268">Exocytosis</keyword>
<dbReference type="EMBL" id="CP092882">
    <property type="protein sequence ID" value="UYV81345.1"/>
    <property type="molecule type" value="Genomic_DNA"/>
</dbReference>
<dbReference type="PANTHER" id="PTHR24123:SF33">
    <property type="entry name" value="PROTEIN HOS4"/>
    <property type="match status" value="1"/>
</dbReference>
<accession>A0ABY6LPB7</accession>
<dbReference type="InterPro" id="IPR051165">
    <property type="entry name" value="Multifunctional_ANK_Repeat"/>
</dbReference>
<dbReference type="Pfam" id="PF12796">
    <property type="entry name" value="Ank_2"/>
    <property type="match status" value="12"/>
</dbReference>
<dbReference type="InterPro" id="IPR036770">
    <property type="entry name" value="Ankyrin_rpt-contain_sf"/>
</dbReference>
<dbReference type="PRINTS" id="PR01415">
    <property type="entry name" value="ANKYRIN"/>
</dbReference>
<feature type="repeat" description="ANK" evidence="8">
    <location>
        <begin position="2420"/>
        <end position="2452"/>
    </location>
</feature>
<feature type="repeat" description="ANK" evidence="8">
    <location>
        <begin position="881"/>
        <end position="913"/>
    </location>
</feature>
<feature type="repeat" description="ANK" evidence="8">
    <location>
        <begin position="1563"/>
        <end position="1595"/>
    </location>
</feature>
<dbReference type="InterPro" id="IPR002110">
    <property type="entry name" value="Ankyrin_rpt"/>
</dbReference>
<evidence type="ECO:0000313" key="9">
    <source>
        <dbReference type="EMBL" id="UYV81345.1"/>
    </source>
</evidence>
<dbReference type="Gene3D" id="1.25.40.10">
    <property type="entry name" value="Tetratricopeptide repeat domain"/>
    <property type="match status" value="2"/>
</dbReference>
<keyword evidence="6 8" id="KW-0040">ANK repeat</keyword>
<dbReference type="SMART" id="SM00028">
    <property type="entry name" value="TPR"/>
    <property type="match status" value="5"/>
</dbReference>
<dbReference type="PANTHER" id="PTHR24123">
    <property type="entry name" value="ANKYRIN REPEAT-CONTAINING"/>
    <property type="match status" value="1"/>
</dbReference>
<evidence type="ECO:0000256" key="3">
    <source>
        <dbReference type="ARBA" id="ARBA00022537"/>
    </source>
</evidence>
<feature type="repeat" description="ANK" evidence="8">
    <location>
        <begin position="1014"/>
        <end position="1046"/>
    </location>
</feature>
<dbReference type="SUPFAM" id="SSF48452">
    <property type="entry name" value="TPR-like"/>
    <property type="match status" value="3"/>
</dbReference>
<dbReference type="InterPro" id="IPR019734">
    <property type="entry name" value="TPR_rpt"/>
</dbReference>
<feature type="repeat" description="ANK" evidence="8">
    <location>
        <begin position="947"/>
        <end position="979"/>
    </location>
</feature>
<evidence type="ECO:0000256" key="2">
    <source>
        <dbReference type="ARBA" id="ARBA00022483"/>
    </source>
</evidence>
<feature type="repeat" description="ANK" evidence="8">
    <location>
        <begin position="1730"/>
        <end position="1762"/>
    </location>
</feature>
<keyword evidence="10" id="KW-1185">Reference proteome</keyword>
<feature type="repeat" description="ANK" evidence="8">
    <location>
        <begin position="1344"/>
        <end position="1376"/>
    </location>
</feature>
<keyword evidence="4" id="KW-0677">Repeat</keyword>
<evidence type="ECO:0000256" key="7">
    <source>
        <dbReference type="ARBA" id="ARBA00023298"/>
    </source>
</evidence>
<organism evidence="9 10">
    <name type="scientific">Cordylochernes scorpioides</name>
    <dbReference type="NCBI Taxonomy" id="51811"/>
    <lineage>
        <taxon>Eukaryota</taxon>
        <taxon>Metazoa</taxon>
        <taxon>Ecdysozoa</taxon>
        <taxon>Arthropoda</taxon>
        <taxon>Chelicerata</taxon>
        <taxon>Arachnida</taxon>
        <taxon>Pseudoscorpiones</taxon>
        <taxon>Cheliferoidea</taxon>
        <taxon>Chernetidae</taxon>
        <taxon>Cordylochernes</taxon>
    </lineage>
</organism>
<keyword evidence="5" id="KW-0800">Toxin</keyword>
<dbReference type="PROSITE" id="PS50088">
    <property type="entry name" value="ANK_REPEAT"/>
    <property type="match status" value="27"/>
</dbReference>
<dbReference type="InterPro" id="IPR011990">
    <property type="entry name" value="TPR-like_helical_dom_sf"/>
</dbReference>
<feature type="repeat" description="ANK" evidence="8">
    <location>
        <begin position="2314"/>
        <end position="2346"/>
    </location>
</feature>
<feature type="repeat" description="ANK" evidence="8">
    <location>
        <begin position="1376"/>
        <end position="1408"/>
    </location>
</feature>
<dbReference type="Pfam" id="PF13424">
    <property type="entry name" value="TPR_12"/>
    <property type="match status" value="2"/>
</dbReference>
<keyword evidence="5" id="KW-0638">Presynaptic neurotoxin</keyword>
<feature type="repeat" description="ANK" evidence="8">
    <location>
        <begin position="914"/>
        <end position="946"/>
    </location>
</feature>
<feature type="repeat" description="ANK" evidence="8">
    <location>
        <begin position="1114"/>
        <end position="1146"/>
    </location>
</feature>
<feature type="repeat" description="ANK" evidence="8">
    <location>
        <begin position="1631"/>
        <end position="1663"/>
    </location>
</feature>
<feature type="repeat" description="ANK" evidence="8">
    <location>
        <begin position="1047"/>
        <end position="1079"/>
    </location>
</feature>
<dbReference type="PROSITE" id="PS50297">
    <property type="entry name" value="ANK_REP_REGION"/>
    <property type="match status" value="27"/>
</dbReference>
<feature type="repeat" description="ANK" evidence="8">
    <location>
        <begin position="1531"/>
        <end position="1563"/>
    </location>
</feature>
<feature type="repeat" description="ANK" evidence="8">
    <location>
        <begin position="1080"/>
        <end position="1112"/>
    </location>
</feature>
<feature type="repeat" description="ANK" evidence="8">
    <location>
        <begin position="1697"/>
        <end position="1729"/>
    </location>
</feature>
<protein>
    <recommendedName>
        <fullName evidence="11">Ankyrin-1</fullName>
    </recommendedName>
</protein>
<dbReference type="Pfam" id="PF13857">
    <property type="entry name" value="Ank_5"/>
    <property type="match status" value="1"/>
</dbReference>
<feature type="repeat" description="ANK" evidence="8">
    <location>
        <begin position="2380"/>
        <end position="2403"/>
    </location>
</feature>
<name>A0ABY6LPB7_9ARAC</name>
<dbReference type="Gene3D" id="1.25.40.20">
    <property type="entry name" value="Ankyrin repeat-containing domain"/>
    <property type="match status" value="11"/>
</dbReference>
<feature type="repeat" description="ANK" evidence="8">
    <location>
        <begin position="2347"/>
        <end position="2379"/>
    </location>
</feature>
<evidence type="ECO:0000256" key="4">
    <source>
        <dbReference type="ARBA" id="ARBA00022737"/>
    </source>
</evidence>
<feature type="repeat" description="ANK" evidence="8">
    <location>
        <begin position="1213"/>
        <end position="1245"/>
    </location>
</feature>
<evidence type="ECO:0000256" key="8">
    <source>
        <dbReference type="PROSITE-ProRule" id="PRU00023"/>
    </source>
</evidence>
<feature type="repeat" description="ANK" evidence="8">
    <location>
        <begin position="1279"/>
        <end position="1311"/>
    </location>
</feature>
<evidence type="ECO:0008006" key="11">
    <source>
        <dbReference type="Google" id="ProtNLM"/>
    </source>
</evidence>
<dbReference type="Proteomes" id="UP001235939">
    <property type="component" value="Chromosome 20"/>
</dbReference>
<feature type="repeat" description="ANK" evidence="8">
    <location>
        <begin position="1147"/>
        <end position="1179"/>
    </location>
</feature>
<evidence type="ECO:0000313" key="10">
    <source>
        <dbReference type="Proteomes" id="UP001235939"/>
    </source>
</evidence>
<dbReference type="SUPFAM" id="SSF48403">
    <property type="entry name" value="Ankyrin repeat"/>
    <property type="match status" value="5"/>
</dbReference>
<proteinExistence type="predicted"/>
<dbReference type="Pfam" id="PF00023">
    <property type="entry name" value="Ank"/>
    <property type="match status" value="1"/>
</dbReference>
<sequence>MDEGGRPSKDEKFLESVSEKKRIFLKKYKLQYEGTANVKGLYHNILNSVHISLSKGDIEKFKKYLNFMLYLEETEDKDKFNQYFDDIKNPLRNNNLIILICKHNRENILNYLFDIEFNILKKLPFFSIDRLILLADDKDEYGHNAFYYAISSGNVNLIDTLINKWPNDYFVFNSEELAKFLSEAYSELKIKNVLLSEEMEYFVAHKLISINFFSKELGQSKTAESDTISIKERIDLVLKNINKLKNEYQVLDVDEKFLYIITFIAKNIYVLKAQLKSTYSKIPWEEMEFFLVAFISSYKKEQELNLFYRSTLDKIKLLHYLDIFAQIVNEANEHLTYVNMNKPPPRLPREKVINELTKQYPQLEVFYTDYQHIRDITTLDKMNTYLKLVASAEPDMKLGKLVITRALQVIGEHLKNTLESPKLSAFTSEHLLLQLPKNTRRLLTGLRDSLSHAQSLFKRTEIEDNTDSTFFKEIQVDAKKLGDLIEDIFYKFKMNTINVLLKNVVDCENEGELKKIFKILNSIDLTGAIIENISSKYQGEVEKYISELNAIIPYKTDLEKALINKMNEVNNSIKSNKEQITARYMMGLSVLKSLSVLMNDEMIKVNEIRGIKFSAGEALKNLESPIDSSSLKELATFIKDILNSILSRNLDINTNTELYKLILKIFLFVQFEINDVRYIGKLMEKLSAKSSQRGTKYTCKQTTKSDDNHLTLKLSQLNDLLSNNLLLTKKRRTKFNLFETNDKLLAAIEMLVLDSMSILDTSKKCLTNNLLNIDDPSPFLSGRSLRNHLAHGNILLDLVSNTTLALAINAQKLISENIVESDKNIGKQIYVSLSSMQSNFEKGLVVLETQENMFEALKEGNMEKLESCLKNGADLNARSLNARTTLHFAAMGPNLEIMKFLLENNLDPKALDVNGQNPLHIAAANGRSMLVEFLLEKGLDVKCVENFFKTPAHLASMNGHLDTIKILYKYGAKTSQKDARGHTISSYAISHGHVNIAKFILKQEPHVDYIESMGGFNSLHIAAEKGFLEMVNFLIQNKANVNVKNDKSWTPLHAASFNGHLEVVETLISNGADVNAKIYWGGTPLHFATETDRLEIVHILLKNDAEANVADKIYGNTPLHYAAKDGLENIARALLNYNACPDVLTLGGLAPLHLASDYRQLGVIHILLKHGANINIKTKDNLTALHIAASKGWKDVVICLIKNGATIEAKSNKGDTPLYAAVSSGKRNVVQILIENKANVNVKIGDGSSLLHAAALSGKKDVIAILLKNNLDINAITSLGETPLHLAAIVGNKEVVEHLIKNNAKLNEKDSVNMTPLQAAIAGNHNAVFDILFKKLVEMGNLSEDNFLLHLAVISENKEAIKALLANGTDVNAKFEDITPLISAIEKNNKDIVQILIAHGADVNAEDGFPLLKAIYECKIEIVIILLRNNASVNLCPKYFKNSPKKDVFKRLGLQGVVKPSQLAIHLNPNWPNDEKRGKSPFENLDICKKDIFGGGLKYITPLHLASSRGYESIACALISHGAKINALIYENVTPLHVASQNGHEEVVDILIENGASINARCYDGTPLHLAAGSGHNNIIGILLAHKADINIIDSKKRRAVELAVANGHLPIVKVLLEHPKRIDINTRSMDDFTLLHIAAQEGFLEISKFLVEKGANIHARNESGSKPIHIAAREDHLDIVKFYLDQGMSINDFGVAHQTMLHYASISGNLRVVKYLSEMGCDINMKDKNGITPLQFAYLYNHQDLVEYLLNKGATSSSNQFQQLVDMTDTSELNTPLESTSKLFRALKQENISEFEDAIKEGAVVNSRNKFSKTPLHLASYKGNDKIVALLLQNKADPKIMDNKGLTPLHYAAEASHLKVVEMLLSHGAIYNATDKNGVSPCQYTSDERISSLLNLLEGSFTNIKKGRKRVIRDLKKLKDVKQVRAVMCANNREHETLVVCAIKTNFPKVDCLKEILQENVSTRINYAQFLISGCKYQEGLNILRSVLEERRGILGPDNPGTWDIQYIIAIGLYKQGSLLEALDMAVDIVNKQTDALGIDFRDTLKTRSFQALMLHRLSRNEEALNIFREVYPIQKELLGAHHEEVVETLFHMGLVLEAQNKYDEALSINKEVFKVRKETLGDNSPATLSAQNNIALVLLGQDKCEDALKIFQEVYEKRRVVLGEEHADTLRTLQKIGLVYLNQKQEHEALKIYKDLLKIQKKVFGPMHFDTLNTQSLLGSLYVSQGKWDSAKLEFSSCLDRMKKVYGPNHPAVLNIQKQMESVQIHIKMQEGQYVDAYQQMQKMSEKESNYENRQDIDLPLRSTLDQIESPHQFFPLHLAADMGSLEVVNALLKSGTDVNSQDSEGRTPLHHAVDKWHTAIVKTLIQNGADVTLASNKGNTPLHTAAIRGSQEVAEILLKNLHPEKLKDFVNAKTSGRGRTALHVAAERGYIEIALTLLAHGAMFDILDKQGKTPVDLSKDKDIDALLTLMDDLFNDAKAGNMNLIRKLKASKLIWFNALTNGRNYQGNTLFQVAIDNKNLASKLIALMRHIAD</sequence>
<feature type="repeat" description="ANK" evidence="8">
    <location>
        <begin position="1498"/>
        <end position="1530"/>
    </location>
</feature>
<feature type="repeat" description="ANK" evidence="8">
    <location>
        <begin position="1246"/>
        <end position="1278"/>
    </location>
</feature>
<evidence type="ECO:0000256" key="1">
    <source>
        <dbReference type="ARBA" id="ARBA00004175"/>
    </source>
</evidence>